<sequence>MSTSVYIWPVFACSQPYTFNTWQSPHNSSKIPHYQVGTLSLTTPCLRPHDQLTILPTFMPTEHLSRLHDIDYIQRWESLTGKSKCFANVGDRSCGIKAENFLLSEYETPLKEDMLSLSHRIAPSLEQNDNLFRCVWSSHGIRDLLQCVKQPYYHRYNFIGLSRSTPNDARSDFSHVNSLAAIAMERYSASAEDLDIVPCFLHLHEIGDVPSLMQHPLIDCLVNGQLAQFESE</sequence>
<dbReference type="EMBL" id="AM467559">
    <property type="protein sequence ID" value="CAN70426.1"/>
    <property type="molecule type" value="Genomic_DNA"/>
</dbReference>
<evidence type="ECO:0000313" key="1">
    <source>
        <dbReference type="EMBL" id="CAN70426.1"/>
    </source>
</evidence>
<accession>A5BQH3</accession>
<protein>
    <submittedName>
        <fullName evidence="1">Uncharacterized protein</fullName>
    </submittedName>
</protein>
<proteinExistence type="predicted"/>
<gene>
    <name evidence="1" type="ORF">VITISV_004536</name>
</gene>
<name>A5BQH3_VITVI</name>
<organism evidence="1">
    <name type="scientific">Vitis vinifera</name>
    <name type="common">Grape</name>
    <dbReference type="NCBI Taxonomy" id="29760"/>
    <lineage>
        <taxon>Eukaryota</taxon>
        <taxon>Viridiplantae</taxon>
        <taxon>Streptophyta</taxon>
        <taxon>Embryophyta</taxon>
        <taxon>Tracheophyta</taxon>
        <taxon>Spermatophyta</taxon>
        <taxon>Magnoliopsida</taxon>
        <taxon>eudicotyledons</taxon>
        <taxon>Gunneridae</taxon>
        <taxon>Pentapetalae</taxon>
        <taxon>rosids</taxon>
        <taxon>Vitales</taxon>
        <taxon>Vitaceae</taxon>
        <taxon>Viteae</taxon>
        <taxon>Vitis</taxon>
    </lineage>
</organism>
<reference evidence="1" key="1">
    <citation type="journal article" date="2007" name="PLoS ONE">
        <title>The first genome sequence of an elite grapevine cultivar (Pinot noir Vitis vinifera L.): coping with a highly heterozygous genome.</title>
        <authorList>
            <person name="Velasco R."/>
            <person name="Zharkikh A."/>
            <person name="Troggio M."/>
            <person name="Cartwright D.A."/>
            <person name="Cestaro A."/>
            <person name="Pruss D."/>
            <person name="Pindo M."/>
            <person name="FitzGerald L.M."/>
            <person name="Vezzulli S."/>
            <person name="Reid J."/>
            <person name="Malacarne G."/>
            <person name="Iliev D."/>
            <person name="Coppola G."/>
            <person name="Wardell B."/>
            <person name="Micheletti D."/>
            <person name="Macalma T."/>
            <person name="Facci M."/>
            <person name="Mitchell J.T."/>
            <person name="Perazzolli M."/>
            <person name="Eldredge G."/>
            <person name="Gatto P."/>
            <person name="Oyzerski R."/>
            <person name="Moretto M."/>
            <person name="Gutin N."/>
            <person name="Stefanini M."/>
            <person name="Chen Y."/>
            <person name="Segala C."/>
            <person name="Davenport C."/>
            <person name="Dematte L."/>
            <person name="Mraz A."/>
            <person name="Battilana J."/>
            <person name="Stormo K."/>
            <person name="Costa F."/>
            <person name="Tao Q."/>
            <person name="Si-Ammour A."/>
            <person name="Harkins T."/>
            <person name="Lackey A."/>
            <person name="Perbost C."/>
            <person name="Taillon B."/>
            <person name="Stella A."/>
            <person name="Solovyev V."/>
            <person name="Fawcett J.A."/>
            <person name="Sterck L."/>
            <person name="Vandepoele K."/>
            <person name="Grando S.M."/>
            <person name="Toppo S."/>
            <person name="Moser C."/>
            <person name="Lanchbury J."/>
            <person name="Bogden R."/>
            <person name="Skolnick M."/>
            <person name="Sgaramella V."/>
            <person name="Bhatnagar S.K."/>
            <person name="Fontana P."/>
            <person name="Gutin A."/>
            <person name="Van de Peer Y."/>
            <person name="Salamini F."/>
            <person name="Viola R."/>
        </authorList>
    </citation>
    <scope>NUCLEOTIDE SEQUENCE</scope>
</reference>
<dbReference type="AlphaFoldDB" id="A5BQH3"/>